<reference evidence="3" key="1">
    <citation type="submission" date="2021-09" db="EMBL/GenBank/DDBJ databases">
        <title>Genome analysis of Fictibacillus sp. KIGAM418 isolated from marine sediment.</title>
        <authorList>
            <person name="Seo M.-J."/>
            <person name="Cho E.-S."/>
            <person name="Hwang C.Y."/>
        </authorList>
    </citation>
    <scope>NUCLEOTIDE SEQUENCE</scope>
    <source>
        <strain evidence="3">KIGAM418</strain>
    </source>
</reference>
<dbReference type="AlphaFoldDB" id="A0A9X2BE53"/>
<keyword evidence="2" id="KW-0812">Transmembrane</keyword>
<accession>A0A9X2BE53</accession>
<feature type="region of interest" description="Disordered" evidence="1">
    <location>
        <begin position="155"/>
        <end position="277"/>
    </location>
</feature>
<feature type="compositionally biased region" description="Basic and acidic residues" evidence="1">
    <location>
        <begin position="176"/>
        <end position="231"/>
    </location>
</feature>
<dbReference type="Proteomes" id="UP001139011">
    <property type="component" value="Unassembled WGS sequence"/>
</dbReference>
<evidence type="ECO:0000313" key="3">
    <source>
        <dbReference type="EMBL" id="MCK6258296.1"/>
    </source>
</evidence>
<feature type="compositionally biased region" description="Basic and acidic residues" evidence="1">
    <location>
        <begin position="242"/>
        <end position="277"/>
    </location>
</feature>
<gene>
    <name evidence="3" type="primary">tapA</name>
    <name evidence="3" type="ORF">LCY76_17115</name>
</gene>
<proteinExistence type="predicted"/>
<evidence type="ECO:0000256" key="2">
    <source>
        <dbReference type="SAM" id="Phobius"/>
    </source>
</evidence>
<dbReference type="GO" id="GO:0097311">
    <property type="term" value="C:bacterial biofilm matrix"/>
    <property type="evidence" value="ECO:0007669"/>
    <property type="project" value="InterPro"/>
</dbReference>
<keyword evidence="2" id="KW-1133">Transmembrane helix</keyword>
<dbReference type="NCBIfam" id="TIGR04088">
    <property type="entry name" value="cognate_SipW"/>
    <property type="match status" value="1"/>
</dbReference>
<sequence length="277" mass="31030">MRSKRLRKFRKKNWVFVLSLQVGIIFYSLMYSLYGLTGTTNAYFNDTSNVSGTIQAGTWETEDGKWDKSSLEFLSASKDSSCSNISAVIVNKGEIMQGPVKYEVWWAEKGNPKGGSKVDTGQMDALTKNQKETLTYLPTKNGVYMFKAFQRPGHPGNGELWSDGITVTGCSEQNTDEDKSKDENKDAKKENVENETEKEQKPASDDSGKDKTEEKPAEKPAEVKDETKEPDPATDSNTNEAEQDKENVNKDAEQKSIDQKVEVPEPKEGDRNEDNQN</sequence>
<organism evidence="3 4">
    <name type="scientific">Fictibacillus marinisediminis</name>
    <dbReference type="NCBI Taxonomy" id="2878389"/>
    <lineage>
        <taxon>Bacteria</taxon>
        <taxon>Bacillati</taxon>
        <taxon>Bacillota</taxon>
        <taxon>Bacilli</taxon>
        <taxon>Bacillales</taxon>
        <taxon>Fictibacillaceae</taxon>
        <taxon>Fictibacillus</taxon>
    </lineage>
</organism>
<dbReference type="NCBIfam" id="TIGR04087">
    <property type="entry name" value="YqxM_for_SipW"/>
    <property type="match status" value="1"/>
</dbReference>
<dbReference type="InterPro" id="IPR023833">
    <property type="entry name" value="Signal_pept_SipW-depend-type"/>
</dbReference>
<dbReference type="EMBL" id="JAIWJX010000002">
    <property type="protein sequence ID" value="MCK6258296.1"/>
    <property type="molecule type" value="Genomic_DNA"/>
</dbReference>
<name>A0A9X2BE53_9BACL</name>
<evidence type="ECO:0000256" key="1">
    <source>
        <dbReference type="SAM" id="MobiDB-lite"/>
    </source>
</evidence>
<dbReference type="InterPro" id="IPR023848">
    <property type="entry name" value="TasA"/>
</dbReference>
<comment type="caution">
    <text evidence="3">The sequence shown here is derived from an EMBL/GenBank/DDBJ whole genome shotgun (WGS) entry which is preliminary data.</text>
</comment>
<protein>
    <submittedName>
        <fullName evidence="3">Amyloid fiber anchoring/assembly protein TapA</fullName>
    </submittedName>
</protein>
<feature type="transmembrane region" description="Helical" evidence="2">
    <location>
        <begin position="12"/>
        <end position="34"/>
    </location>
</feature>
<keyword evidence="4" id="KW-1185">Reference proteome</keyword>
<keyword evidence="2" id="KW-0472">Membrane</keyword>
<dbReference type="RefSeq" id="WP_336606284.1">
    <property type="nucleotide sequence ID" value="NZ_JAIWJX010000002.1"/>
</dbReference>
<evidence type="ECO:0000313" key="4">
    <source>
        <dbReference type="Proteomes" id="UP001139011"/>
    </source>
</evidence>